<evidence type="ECO:0008006" key="10">
    <source>
        <dbReference type="Google" id="ProtNLM"/>
    </source>
</evidence>
<evidence type="ECO:0000256" key="7">
    <source>
        <dbReference type="SAM" id="MobiDB-lite"/>
    </source>
</evidence>
<feature type="transmembrane region" description="Helical" evidence="8">
    <location>
        <begin position="47"/>
        <end position="67"/>
    </location>
</feature>
<comment type="similarity">
    <text evidence="2">Belongs to the TMEM208 family.</text>
</comment>
<keyword evidence="6 8" id="KW-0472">Membrane</keyword>
<dbReference type="GO" id="GO:0005789">
    <property type="term" value="C:endoplasmic reticulum membrane"/>
    <property type="evidence" value="ECO:0007669"/>
    <property type="project" value="UniProtKB-SubCell"/>
</dbReference>
<dbReference type="GO" id="GO:0006624">
    <property type="term" value="P:vacuolar protein processing"/>
    <property type="evidence" value="ECO:0007669"/>
    <property type="project" value="TreeGrafter"/>
</dbReference>
<evidence type="ECO:0000256" key="3">
    <source>
        <dbReference type="ARBA" id="ARBA00022692"/>
    </source>
</evidence>
<dbReference type="PANTHER" id="PTHR13505">
    <property type="entry name" value="TRANSMEMBRANE PROTEIN 208"/>
    <property type="match status" value="1"/>
</dbReference>
<dbReference type="GO" id="GO:0005773">
    <property type="term" value="C:vacuole"/>
    <property type="evidence" value="ECO:0007669"/>
    <property type="project" value="GOC"/>
</dbReference>
<organism evidence="9">
    <name type="scientific">Auxenochlorella protothecoides</name>
    <name type="common">Green microalga</name>
    <name type="synonym">Chlorella protothecoides</name>
    <dbReference type="NCBI Taxonomy" id="3075"/>
    <lineage>
        <taxon>Eukaryota</taxon>
        <taxon>Viridiplantae</taxon>
        <taxon>Chlorophyta</taxon>
        <taxon>core chlorophytes</taxon>
        <taxon>Trebouxiophyceae</taxon>
        <taxon>Chlorellales</taxon>
        <taxon>Chlorellaceae</taxon>
        <taxon>Auxenochlorella</taxon>
    </lineage>
</organism>
<comment type="subcellular location">
    <subcellularLocation>
        <location evidence="1">Endoplasmic reticulum membrane</location>
        <topology evidence="1">Multi-pass membrane protein</topology>
    </subcellularLocation>
</comment>
<accession>A0A1D2A451</accession>
<proteinExistence type="inferred from homology"/>
<evidence type="ECO:0000256" key="4">
    <source>
        <dbReference type="ARBA" id="ARBA00022824"/>
    </source>
</evidence>
<feature type="transmembrane region" description="Helical" evidence="8">
    <location>
        <begin position="116"/>
        <end position="138"/>
    </location>
</feature>
<dbReference type="PANTHER" id="PTHR13505:SF7">
    <property type="entry name" value="TRANSMEMBRANE PROTEIN 208"/>
    <property type="match status" value="1"/>
</dbReference>
<protein>
    <recommendedName>
        <fullName evidence="10">Transmembrane protein 208-like protein</fullName>
    </recommendedName>
</protein>
<evidence type="ECO:0000256" key="6">
    <source>
        <dbReference type="ARBA" id="ARBA00023136"/>
    </source>
</evidence>
<reference evidence="9" key="1">
    <citation type="submission" date="2015-08" db="EMBL/GenBank/DDBJ databases">
        <authorList>
            <person name="Babu N.S."/>
            <person name="Beckwith C.J."/>
            <person name="Beseler K.G."/>
            <person name="Brison A."/>
            <person name="Carone J.V."/>
            <person name="Caskin T.P."/>
            <person name="Diamond M."/>
            <person name="Durham M.E."/>
            <person name="Foxe J.M."/>
            <person name="Go M."/>
            <person name="Henderson B.A."/>
            <person name="Jones I.B."/>
            <person name="McGettigan J.A."/>
            <person name="Micheletti S.J."/>
            <person name="Nasrallah M.E."/>
            <person name="Ortiz D."/>
            <person name="Piller C.R."/>
            <person name="Privatt S.R."/>
            <person name="Schneider S.L."/>
            <person name="Sharp S."/>
            <person name="Smith T.C."/>
            <person name="Stanton J.D."/>
            <person name="Ullery H.E."/>
            <person name="Wilson R.J."/>
            <person name="Serrano M.G."/>
            <person name="Buck G."/>
            <person name="Lee V."/>
            <person name="Wang Y."/>
            <person name="Carvalho R."/>
            <person name="Voegtly L."/>
            <person name="Shi R."/>
            <person name="Duckworth R."/>
            <person name="Johnson A."/>
            <person name="Loviza R."/>
            <person name="Walstead R."/>
            <person name="Shah Z."/>
            <person name="Kiflezghi M."/>
            <person name="Wade K."/>
            <person name="Ball S.L."/>
            <person name="Bradley K.W."/>
            <person name="Asai D.J."/>
            <person name="Bowman C.A."/>
            <person name="Russell D.A."/>
            <person name="Pope W.H."/>
            <person name="Jacobs-Sera D."/>
            <person name="Hendrix R.W."/>
            <person name="Hatfull G.F."/>
        </authorList>
    </citation>
    <scope>NUCLEOTIDE SEQUENCE</scope>
</reference>
<evidence type="ECO:0000256" key="5">
    <source>
        <dbReference type="ARBA" id="ARBA00022989"/>
    </source>
</evidence>
<keyword evidence="3 8" id="KW-0812">Transmembrane</keyword>
<evidence type="ECO:0000313" key="9">
    <source>
        <dbReference type="EMBL" id="JAT73861.1"/>
    </source>
</evidence>
<evidence type="ECO:0000256" key="8">
    <source>
        <dbReference type="SAM" id="Phobius"/>
    </source>
</evidence>
<sequence>MPSCHSKRGVIPPRGPWRIPYLWSDHLSLQVAWLVVRFLLRRSTVTWTSYAALGLTSLVYAICYPGIATALAPHYSPSGELVYAGADLAQGGVLSYYHDLLYITAFVQLGSMISKWAWLAFIAVPAYCAYLLVIHVLLPYWSAPRADTTSFESEADKRRREKRERQTARAQKFSK</sequence>
<dbReference type="EMBL" id="GDKF01004761">
    <property type="protein sequence ID" value="JAT73861.1"/>
    <property type="molecule type" value="Transcribed_RNA"/>
</dbReference>
<keyword evidence="4" id="KW-0256">Endoplasmic reticulum</keyword>
<gene>
    <name evidence="9" type="ORF">g.56560</name>
</gene>
<dbReference type="InterPro" id="IPR008506">
    <property type="entry name" value="SND2/TMEM208"/>
</dbReference>
<dbReference type="AlphaFoldDB" id="A0A1D2A451"/>
<evidence type="ECO:0000256" key="2">
    <source>
        <dbReference type="ARBA" id="ARBA00009950"/>
    </source>
</evidence>
<evidence type="ECO:0000256" key="1">
    <source>
        <dbReference type="ARBA" id="ARBA00004477"/>
    </source>
</evidence>
<feature type="region of interest" description="Disordered" evidence="7">
    <location>
        <begin position="150"/>
        <end position="175"/>
    </location>
</feature>
<dbReference type="Pfam" id="PF05620">
    <property type="entry name" value="TMEM208_SND2"/>
    <property type="match status" value="1"/>
</dbReference>
<name>A0A1D2A451_AUXPR</name>
<keyword evidence="5 8" id="KW-1133">Transmembrane helix</keyword>
<feature type="compositionally biased region" description="Basic and acidic residues" evidence="7">
    <location>
        <begin position="154"/>
        <end position="167"/>
    </location>
</feature>